<proteinExistence type="predicted"/>
<dbReference type="GO" id="GO:0005634">
    <property type="term" value="C:nucleus"/>
    <property type="evidence" value="ECO:0007669"/>
    <property type="project" value="UniProtKB-SubCell"/>
</dbReference>
<dbReference type="Gene3D" id="1.10.10.60">
    <property type="entry name" value="Homeodomain-like"/>
    <property type="match status" value="1"/>
</dbReference>
<protein>
    <submittedName>
        <fullName evidence="10">Hematopoietically-expressed homeobox protein Hhex</fullName>
    </submittedName>
</protein>
<feature type="region of interest" description="Disordered" evidence="7">
    <location>
        <begin position="1"/>
        <end position="55"/>
    </location>
</feature>
<dbReference type="GO" id="GO:0000981">
    <property type="term" value="F:DNA-binding transcription factor activity, RNA polymerase II-specific"/>
    <property type="evidence" value="ECO:0007669"/>
    <property type="project" value="InterPro"/>
</dbReference>
<dbReference type="PROSITE" id="PS00027">
    <property type="entry name" value="HOMEOBOX_1"/>
    <property type="match status" value="1"/>
</dbReference>
<evidence type="ECO:0000256" key="1">
    <source>
        <dbReference type="ARBA" id="ARBA00004123"/>
    </source>
</evidence>
<evidence type="ECO:0000313" key="9">
    <source>
        <dbReference type="Proteomes" id="UP001652628"/>
    </source>
</evidence>
<dbReference type="GO" id="GO:0000978">
    <property type="term" value="F:RNA polymerase II cis-regulatory region sequence-specific DNA binding"/>
    <property type="evidence" value="ECO:0007669"/>
    <property type="project" value="TreeGrafter"/>
</dbReference>
<keyword evidence="3 5" id="KW-0371">Homeobox</keyword>
<evidence type="ECO:0000256" key="4">
    <source>
        <dbReference type="ARBA" id="ARBA00023242"/>
    </source>
</evidence>
<dbReference type="PROSITE" id="PS50071">
    <property type="entry name" value="HOMEOBOX_2"/>
    <property type="match status" value="1"/>
</dbReference>
<gene>
    <name evidence="10" type="primary">HHEX</name>
</gene>
<evidence type="ECO:0000259" key="8">
    <source>
        <dbReference type="PROSITE" id="PS50071"/>
    </source>
</evidence>
<dbReference type="PRINTS" id="PR00024">
    <property type="entry name" value="HOMEOBOX"/>
</dbReference>
<evidence type="ECO:0000256" key="3">
    <source>
        <dbReference type="ARBA" id="ARBA00023155"/>
    </source>
</evidence>
<evidence type="ECO:0000256" key="5">
    <source>
        <dbReference type="PROSITE-ProRule" id="PRU00108"/>
    </source>
</evidence>
<dbReference type="SMART" id="SM00389">
    <property type="entry name" value="HOX"/>
    <property type="match status" value="1"/>
</dbReference>
<reference evidence="10" key="1">
    <citation type="submission" date="2025-08" db="UniProtKB">
        <authorList>
            <consortium name="RefSeq"/>
        </authorList>
    </citation>
    <scope>IDENTIFICATION</scope>
</reference>
<dbReference type="SUPFAM" id="SSF46689">
    <property type="entry name" value="Homeodomain-like"/>
    <property type="match status" value="1"/>
</dbReference>
<dbReference type="GO" id="GO:0030154">
    <property type="term" value="P:cell differentiation"/>
    <property type="evidence" value="ECO:0007669"/>
    <property type="project" value="TreeGrafter"/>
</dbReference>
<dbReference type="RefSeq" id="XP_016941434.4">
    <property type="nucleotide sequence ID" value="XM_017085945.4"/>
</dbReference>
<evidence type="ECO:0000313" key="10">
    <source>
        <dbReference type="RefSeq" id="XP_016941434.4"/>
    </source>
</evidence>
<accession>A0AB39ZR59</accession>
<dbReference type="Pfam" id="PF00046">
    <property type="entry name" value="Homeodomain"/>
    <property type="match status" value="1"/>
</dbReference>
<dbReference type="CDD" id="cd00086">
    <property type="entry name" value="homeodomain"/>
    <property type="match status" value="1"/>
</dbReference>
<feature type="domain" description="Homeobox" evidence="8">
    <location>
        <begin position="195"/>
        <end position="255"/>
    </location>
</feature>
<feature type="region of interest" description="Disordered" evidence="7">
    <location>
        <begin position="255"/>
        <end position="323"/>
    </location>
</feature>
<feature type="DNA-binding region" description="Homeobox" evidence="5">
    <location>
        <begin position="197"/>
        <end position="256"/>
    </location>
</feature>
<evidence type="ECO:0000256" key="7">
    <source>
        <dbReference type="SAM" id="MobiDB-lite"/>
    </source>
</evidence>
<comment type="subcellular location">
    <subcellularLocation>
        <location evidence="1 5 6">Nucleus</location>
    </subcellularLocation>
</comment>
<feature type="compositionally biased region" description="Acidic residues" evidence="7">
    <location>
        <begin position="297"/>
        <end position="323"/>
    </location>
</feature>
<organism evidence="9 10">
    <name type="scientific">Drosophila suzukii</name>
    <name type="common">Spotted-wing drosophila fruit fly</name>
    <dbReference type="NCBI Taxonomy" id="28584"/>
    <lineage>
        <taxon>Eukaryota</taxon>
        <taxon>Metazoa</taxon>
        <taxon>Ecdysozoa</taxon>
        <taxon>Arthropoda</taxon>
        <taxon>Hexapoda</taxon>
        <taxon>Insecta</taxon>
        <taxon>Pterygota</taxon>
        <taxon>Neoptera</taxon>
        <taxon>Endopterygota</taxon>
        <taxon>Diptera</taxon>
        <taxon>Brachycera</taxon>
        <taxon>Muscomorpha</taxon>
        <taxon>Ephydroidea</taxon>
        <taxon>Drosophilidae</taxon>
        <taxon>Drosophila</taxon>
        <taxon>Sophophora</taxon>
    </lineage>
</organism>
<evidence type="ECO:0000256" key="6">
    <source>
        <dbReference type="RuleBase" id="RU000682"/>
    </source>
</evidence>
<dbReference type="InterPro" id="IPR020479">
    <property type="entry name" value="HD_metazoa"/>
</dbReference>
<dbReference type="Proteomes" id="UP001652628">
    <property type="component" value="Chromosome 3"/>
</dbReference>
<dbReference type="PANTHER" id="PTHR24324:SF5">
    <property type="entry name" value="HEMATOPOIETICALLY-EXPRESSED HOMEOBOX PROTEIN HHEX"/>
    <property type="match status" value="1"/>
</dbReference>
<dbReference type="AlphaFoldDB" id="A0AB39ZR59"/>
<keyword evidence="4 5" id="KW-0539">Nucleus</keyword>
<keyword evidence="2 5" id="KW-0238">DNA-binding</keyword>
<dbReference type="InterPro" id="IPR009057">
    <property type="entry name" value="Homeodomain-like_sf"/>
</dbReference>
<dbReference type="PANTHER" id="PTHR24324">
    <property type="entry name" value="HOMEOBOX PROTEIN HHEX"/>
    <property type="match status" value="1"/>
</dbReference>
<dbReference type="InterPro" id="IPR001356">
    <property type="entry name" value="HD"/>
</dbReference>
<dbReference type="InterPro" id="IPR051000">
    <property type="entry name" value="Homeobox_DNA-bind_prot"/>
</dbReference>
<feature type="compositionally biased region" description="Polar residues" evidence="7">
    <location>
        <begin position="1"/>
        <end position="10"/>
    </location>
</feature>
<evidence type="ECO:0000256" key="2">
    <source>
        <dbReference type="ARBA" id="ARBA00023125"/>
    </source>
</evidence>
<feature type="compositionally biased region" description="Low complexity" evidence="7">
    <location>
        <begin position="258"/>
        <end position="281"/>
    </location>
</feature>
<keyword evidence="9" id="KW-1185">Reference proteome</keyword>
<dbReference type="GeneID" id="108018392"/>
<dbReference type="InterPro" id="IPR017970">
    <property type="entry name" value="Homeobox_CS"/>
</dbReference>
<name>A0AB39ZR59_DROSZ</name>
<sequence>MDIGTKSSKAAFSIENILEQKTRTARSPTIDNPHRSQSRRGSSQSPATGAAGIPSPPSLAIPKASLATSSSSATSSSNIYDLSREAAAAQYALKNMDSSGVLAPTSLRFNPIYPDPASLFYQQVLNLQKNPSLFMPHFQAAAVAAAAAVQPTAYCDQYSPFAMDCEGFPNPATAAAALYCNAYPAASFYMSNFGVKRKGGQIRFTSQQTKNLEGRFASSKYLSPEERRHLALQLKLTDRQVKTWFQNRRAKWRRANLSKRSASAQGAAATTGSASPTSNGGVPVLNLGSGSRSGQQSDEEDRMYLSEDDEDDDEEEETEDAPK</sequence>